<reference evidence="2 3" key="1">
    <citation type="submission" date="2020-08" db="EMBL/GenBank/DDBJ databases">
        <title>Croceimicrobium hydrocarbonivorans gen. nov., sp. nov., a novel marine bacterium isolated from a bacterial consortium that degrades polyethylene terephthalate.</title>
        <authorList>
            <person name="Liu R."/>
        </authorList>
    </citation>
    <scope>NUCLEOTIDE SEQUENCE [LARGE SCALE GENOMIC DNA]</scope>
    <source>
        <strain evidence="2 3">A20-9</strain>
    </source>
</reference>
<dbReference type="EMBL" id="CP060139">
    <property type="protein sequence ID" value="QNR23799.1"/>
    <property type="molecule type" value="Genomic_DNA"/>
</dbReference>
<dbReference type="Pfam" id="PF20243">
    <property type="entry name" value="MbnP"/>
    <property type="match status" value="1"/>
</dbReference>
<feature type="domain" description="Copper-binding protein MbnP-like" evidence="1">
    <location>
        <begin position="51"/>
        <end position="231"/>
    </location>
</feature>
<organism evidence="2 3">
    <name type="scientific">Croceimicrobium hydrocarbonivorans</name>
    <dbReference type="NCBI Taxonomy" id="2761580"/>
    <lineage>
        <taxon>Bacteria</taxon>
        <taxon>Pseudomonadati</taxon>
        <taxon>Bacteroidota</taxon>
        <taxon>Flavobacteriia</taxon>
        <taxon>Flavobacteriales</taxon>
        <taxon>Owenweeksiaceae</taxon>
        <taxon>Croceimicrobium</taxon>
    </lineage>
</organism>
<accession>A0A7H0VDK1</accession>
<gene>
    <name evidence="2" type="ORF">H4K34_15690</name>
</gene>
<keyword evidence="3" id="KW-1185">Reference proteome</keyword>
<dbReference type="KEGG" id="chyd:H4K34_15690"/>
<sequence length="262" mass="29012">MKTSIKTILTLLVLAFIITNCKDDEDGKTTPAATVNFQTEIVLSDGGSTKYHIGDTLRMSTGYDFNLKKFKLYLSHITLVSASSETEMEDILLADVGNSNTGAFSARVKPGTYTSLRLGFGLDPEQNDKDPESFPQDHPLSSYNQMYWTMLKYRFAILEGRSDYTGQLNGDTSDVLNAYHPGLDSLYKVVTYPINLVLKDGNVQAINLQVVFDELFSAGEGIDLRNEPQTHSEMGSATVPGDFHIAKKFMDNLAETARIEIP</sequence>
<dbReference type="AlphaFoldDB" id="A0A7H0VDK1"/>
<dbReference type="InterPro" id="IPR046863">
    <property type="entry name" value="MbnP-like_dom"/>
</dbReference>
<dbReference type="RefSeq" id="WP_210758334.1">
    <property type="nucleotide sequence ID" value="NZ_CP060139.1"/>
</dbReference>
<evidence type="ECO:0000259" key="1">
    <source>
        <dbReference type="Pfam" id="PF20243"/>
    </source>
</evidence>
<name>A0A7H0VDK1_9FLAO</name>
<protein>
    <recommendedName>
        <fullName evidence="1">Copper-binding protein MbnP-like domain-containing protein</fullName>
    </recommendedName>
</protein>
<dbReference type="Proteomes" id="UP000516305">
    <property type="component" value="Chromosome"/>
</dbReference>
<evidence type="ECO:0000313" key="2">
    <source>
        <dbReference type="EMBL" id="QNR23799.1"/>
    </source>
</evidence>
<proteinExistence type="predicted"/>
<evidence type="ECO:0000313" key="3">
    <source>
        <dbReference type="Proteomes" id="UP000516305"/>
    </source>
</evidence>